<evidence type="ECO:0000313" key="3">
    <source>
        <dbReference type="Proteomes" id="UP000606600"/>
    </source>
</evidence>
<keyword evidence="3" id="KW-1185">Reference proteome</keyword>
<dbReference type="PANTHER" id="PTHR12526">
    <property type="entry name" value="GLYCOSYLTRANSFERASE"/>
    <property type="match status" value="1"/>
</dbReference>
<dbReference type="CDD" id="cd03801">
    <property type="entry name" value="GT4_PimA-like"/>
    <property type="match status" value="1"/>
</dbReference>
<proteinExistence type="predicted"/>
<dbReference type="EMBL" id="JACWMY010000003">
    <property type="protein sequence ID" value="MBD1363523.1"/>
    <property type="molecule type" value="Genomic_DNA"/>
</dbReference>
<dbReference type="Proteomes" id="UP000606600">
    <property type="component" value="Unassembled WGS sequence"/>
</dbReference>
<dbReference type="InterPro" id="IPR028098">
    <property type="entry name" value="Glyco_trans_4-like_N"/>
</dbReference>
<evidence type="ECO:0000259" key="1">
    <source>
        <dbReference type="Pfam" id="PF13439"/>
    </source>
</evidence>
<accession>A0ABR7WMG9</accession>
<dbReference type="Gene3D" id="3.40.50.2000">
    <property type="entry name" value="Glycogen Phosphorylase B"/>
    <property type="match status" value="2"/>
</dbReference>
<name>A0ABR7WMG9_9SPHI</name>
<sequence>MRILILTHRVPFPQNGGYPIVVGNTIKGLINHGHEVSLVSLNVKKHTDKIFERDELLNKIAYTEYDIDTRVSMIEFVSNLFTKNPYNIDKYYDAGFEKLLVQNLKDNEYDIIQLEGLFVVPYLAAIRKNSKVKVIYRAHNIEHQVWRRLAQQKGDPFKKWYLNLLARRVKTYELELLNKFDGIAVFTGQDKTSMLSFGTKIPLRVLPIGVDLAMYVPMPAKTECPSLFFLGSLDWLPNREGIEWFMDNFHKDIVDGELKVKFYVAGNSIPEEFDEYEVPGKVFIQGEVDDALEFINSKSIMIVPLLSGGGMRVKIVEGMAMQKCIISTSIGAEGISFVHNESILIANNADEFYNAVLKCVRDEEYCRTVGQNARKLMEEQHDINKVTESLVDFYRSII</sequence>
<comment type="caution">
    <text evidence="2">The sequence shown here is derived from an EMBL/GenBank/DDBJ whole genome shotgun (WGS) entry which is preliminary data.</text>
</comment>
<evidence type="ECO:0000313" key="2">
    <source>
        <dbReference type="EMBL" id="MBD1363523.1"/>
    </source>
</evidence>
<gene>
    <name evidence="2" type="ORF">IDJ77_06855</name>
</gene>
<dbReference type="PANTHER" id="PTHR12526:SF630">
    <property type="entry name" value="GLYCOSYLTRANSFERASE"/>
    <property type="match status" value="1"/>
</dbReference>
<dbReference type="SUPFAM" id="SSF53756">
    <property type="entry name" value="UDP-Glycosyltransferase/glycogen phosphorylase"/>
    <property type="match status" value="1"/>
</dbReference>
<protein>
    <submittedName>
        <fullName evidence="2">Glycosyltransferase family 4 protein</fullName>
    </submittedName>
</protein>
<organism evidence="2 3">
    <name type="scientific">Mucilaginibacter pankratovii</name>
    <dbReference type="NCBI Taxonomy" id="2772110"/>
    <lineage>
        <taxon>Bacteria</taxon>
        <taxon>Pseudomonadati</taxon>
        <taxon>Bacteroidota</taxon>
        <taxon>Sphingobacteriia</taxon>
        <taxon>Sphingobacteriales</taxon>
        <taxon>Sphingobacteriaceae</taxon>
        <taxon>Mucilaginibacter</taxon>
    </lineage>
</organism>
<dbReference type="Pfam" id="PF13692">
    <property type="entry name" value="Glyco_trans_1_4"/>
    <property type="match status" value="1"/>
</dbReference>
<reference evidence="2 3" key="1">
    <citation type="submission" date="2020-09" db="EMBL/GenBank/DDBJ databases">
        <title>Novel species of Mucilaginibacter isolated from a glacier on the Tibetan Plateau.</title>
        <authorList>
            <person name="Liu Q."/>
            <person name="Xin Y.-H."/>
        </authorList>
    </citation>
    <scope>NUCLEOTIDE SEQUENCE [LARGE SCALE GENOMIC DNA]</scope>
    <source>
        <strain evidence="2 3">ZT4R22</strain>
    </source>
</reference>
<feature type="domain" description="Glycosyltransferase subfamily 4-like N-terminal" evidence="1">
    <location>
        <begin position="16"/>
        <end position="213"/>
    </location>
</feature>
<dbReference type="Pfam" id="PF13439">
    <property type="entry name" value="Glyco_transf_4"/>
    <property type="match status" value="1"/>
</dbReference>
<dbReference type="RefSeq" id="WP_191188197.1">
    <property type="nucleotide sequence ID" value="NZ_JACWMY010000003.1"/>
</dbReference>